<keyword evidence="4 9" id="KW-0812">Transmembrane</keyword>
<name>A0ABD3MCA1_9STRA</name>
<keyword evidence="3 10" id="KW-0813">Transport</keyword>
<protein>
    <submittedName>
        <fullName evidence="12">Uncharacterized protein</fullName>
    </submittedName>
</protein>
<feature type="repeat" description="Solcar" evidence="9">
    <location>
        <begin position="25"/>
        <end position="131"/>
    </location>
</feature>
<dbReference type="PANTHER" id="PTHR45624:SF10">
    <property type="entry name" value="SLC (SOLUTE CARRIER) HOMOLOG"/>
    <property type="match status" value="1"/>
</dbReference>
<evidence type="ECO:0000256" key="7">
    <source>
        <dbReference type="ARBA" id="ARBA00023128"/>
    </source>
</evidence>
<feature type="compositionally biased region" description="Low complexity" evidence="11">
    <location>
        <begin position="75"/>
        <end position="88"/>
    </location>
</feature>
<feature type="region of interest" description="Disordered" evidence="11">
    <location>
        <begin position="1"/>
        <end position="21"/>
    </location>
</feature>
<dbReference type="InterPro" id="IPR050567">
    <property type="entry name" value="Mitochondrial_Carrier"/>
</dbReference>
<proteinExistence type="inferred from homology"/>
<reference evidence="12 13" key="1">
    <citation type="submission" date="2024-10" db="EMBL/GenBank/DDBJ databases">
        <title>Updated reference genomes for cyclostephanoid diatoms.</title>
        <authorList>
            <person name="Roberts W.R."/>
            <person name="Alverson A.J."/>
        </authorList>
    </citation>
    <scope>NUCLEOTIDE SEQUENCE [LARGE SCALE GENOMIC DNA]</scope>
    <source>
        <strain evidence="12 13">AJA232-27</strain>
    </source>
</reference>
<dbReference type="InterPro" id="IPR018108">
    <property type="entry name" value="MCP_transmembrane"/>
</dbReference>
<dbReference type="InterPro" id="IPR023395">
    <property type="entry name" value="MCP_dom_sf"/>
</dbReference>
<evidence type="ECO:0000256" key="3">
    <source>
        <dbReference type="ARBA" id="ARBA00022448"/>
    </source>
</evidence>
<dbReference type="PROSITE" id="PS50920">
    <property type="entry name" value="SOLCAR"/>
    <property type="match status" value="3"/>
</dbReference>
<dbReference type="SUPFAM" id="SSF103506">
    <property type="entry name" value="Mitochondrial carrier"/>
    <property type="match status" value="2"/>
</dbReference>
<evidence type="ECO:0000256" key="9">
    <source>
        <dbReference type="PROSITE-ProRule" id="PRU00282"/>
    </source>
</evidence>
<feature type="region of interest" description="Disordered" evidence="11">
    <location>
        <begin position="56"/>
        <end position="88"/>
    </location>
</feature>
<evidence type="ECO:0000313" key="13">
    <source>
        <dbReference type="Proteomes" id="UP001530293"/>
    </source>
</evidence>
<dbReference type="Pfam" id="PF00153">
    <property type="entry name" value="Mito_carr"/>
    <property type="match status" value="3"/>
</dbReference>
<feature type="compositionally biased region" description="Low complexity" evidence="11">
    <location>
        <begin position="207"/>
        <end position="228"/>
    </location>
</feature>
<sequence>MAGNNDGSGNGNGHGASSSSTNTEISAMHDFIAGGIAGSASVIVGHPFDTIKVRMQTSGSKSDTGGIGGTASIQSSNSASNGATTTTSLSTTNATNNFSLKSLFRGMAAPLSTAAIVNAIIFSSYGYFMRVWETTTLLDLNGNNKYNFHGTMTGEGAVFVERGEEGLHEYIKHHSPSVPFSSSASSSVQDDGGDEKHHRMDSGGARKAATTKTTKTTATTTTTTSASTQQPPQSDSLRVFACGAMAGTAQAFVICPMEHIKCRLQIVGSTYHGSLDACVSITKSHGIFRGLYRGMGVTLWRETPAFGMYFATYDAAKARAERLLKGGGRDMGIEDDDRNYLLPSHAHAWAASALAGGISGAWTWAIIYPFDVIKTHIQTGSLDCRKSMWTVGHEIVRTHGIRHMFRGLGVTLARAFPVNAVIFPTYEFVLLQLGDGG</sequence>
<keyword evidence="13" id="KW-1185">Reference proteome</keyword>
<gene>
    <name evidence="12" type="ORF">ACHAWU_004211</name>
</gene>
<dbReference type="Proteomes" id="UP001530293">
    <property type="component" value="Unassembled WGS sequence"/>
</dbReference>
<keyword evidence="7" id="KW-0496">Mitochondrion</keyword>
<evidence type="ECO:0000256" key="1">
    <source>
        <dbReference type="ARBA" id="ARBA00004225"/>
    </source>
</evidence>
<evidence type="ECO:0000256" key="11">
    <source>
        <dbReference type="SAM" id="MobiDB-lite"/>
    </source>
</evidence>
<evidence type="ECO:0000256" key="6">
    <source>
        <dbReference type="ARBA" id="ARBA00022989"/>
    </source>
</evidence>
<dbReference type="Gene3D" id="1.50.40.10">
    <property type="entry name" value="Mitochondrial carrier domain"/>
    <property type="match status" value="2"/>
</dbReference>
<organism evidence="12 13">
    <name type="scientific">Discostella pseudostelligera</name>
    <dbReference type="NCBI Taxonomy" id="259834"/>
    <lineage>
        <taxon>Eukaryota</taxon>
        <taxon>Sar</taxon>
        <taxon>Stramenopiles</taxon>
        <taxon>Ochrophyta</taxon>
        <taxon>Bacillariophyta</taxon>
        <taxon>Coscinodiscophyceae</taxon>
        <taxon>Thalassiosirophycidae</taxon>
        <taxon>Stephanodiscales</taxon>
        <taxon>Stephanodiscaceae</taxon>
        <taxon>Discostella</taxon>
    </lineage>
</organism>
<evidence type="ECO:0000256" key="4">
    <source>
        <dbReference type="ARBA" id="ARBA00022692"/>
    </source>
</evidence>
<feature type="repeat" description="Solcar" evidence="9">
    <location>
        <begin position="347"/>
        <end position="432"/>
    </location>
</feature>
<evidence type="ECO:0000256" key="2">
    <source>
        <dbReference type="ARBA" id="ARBA00006375"/>
    </source>
</evidence>
<keyword evidence="6" id="KW-1133">Transmembrane helix</keyword>
<comment type="subcellular location">
    <subcellularLocation>
        <location evidence="1">Mitochondrion membrane</location>
        <topology evidence="1">Multi-pass membrane protein</topology>
    </subcellularLocation>
</comment>
<evidence type="ECO:0000313" key="12">
    <source>
        <dbReference type="EMBL" id="KAL3758130.1"/>
    </source>
</evidence>
<dbReference type="GO" id="GO:0031966">
    <property type="term" value="C:mitochondrial membrane"/>
    <property type="evidence" value="ECO:0007669"/>
    <property type="project" value="UniProtKB-SubCell"/>
</dbReference>
<comment type="similarity">
    <text evidence="2 10">Belongs to the mitochondrial carrier (TC 2.A.29) family.</text>
</comment>
<feature type="compositionally biased region" description="Gly residues" evidence="11">
    <location>
        <begin position="1"/>
        <end position="14"/>
    </location>
</feature>
<dbReference type="EMBL" id="JALLBG020000240">
    <property type="protein sequence ID" value="KAL3758130.1"/>
    <property type="molecule type" value="Genomic_DNA"/>
</dbReference>
<feature type="compositionally biased region" description="Low complexity" evidence="11">
    <location>
        <begin position="176"/>
        <end position="188"/>
    </location>
</feature>
<dbReference type="PANTHER" id="PTHR45624">
    <property type="entry name" value="MITOCHONDRIAL BASIC AMINO ACIDS TRANSPORTER-RELATED"/>
    <property type="match status" value="1"/>
</dbReference>
<feature type="repeat" description="Solcar" evidence="9">
    <location>
        <begin position="234"/>
        <end position="319"/>
    </location>
</feature>
<evidence type="ECO:0000256" key="8">
    <source>
        <dbReference type="ARBA" id="ARBA00023136"/>
    </source>
</evidence>
<comment type="caution">
    <text evidence="12">The sequence shown here is derived from an EMBL/GenBank/DDBJ whole genome shotgun (WGS) entry which is preliminary data.</text>
</comment>
<keyword evidence="5" id="KW-0677">Repeat</keyword>
<feature type="region of interest" description="Disordered" evidence="11">
    <location>
        <begin position="174"/>
        <end position="234"/>
    </location>
</feature>
<accession>A0ABD3MCA1</accession>
<keyword evidence="8 9" id="KW-0472">Membrane</keyword>
<dbReference type="AlphaFoldDB" id="A0ABD3MCA1"/>
<evidence type="ECO:0000256" key="5">
    <source>
        <dbReference type="ARBA" id="ARBA00022737"/>
    </source>
</evidence>
<evidence type="ECO:0000256" key="10">
    <source>
        <dbReference type="RuleBase" id="RU000488"/>
    </source>
</evidence>